<feature type="binding site" evidence="8">
    <location>
        <position position="180"/>
    </location>
    <ligand>
        <name>ATP</name>
        <dbReference type="ChEBI" id="CHEBI:30616"/>
    </ligand>
</feature>
<dbReference type="NCBIfam" id="TIGR00018">
    <property type="entry name" value="panC"/>
    <property type="match status" value="1"/>
</dbReference>
<feature type="binding site" evidence="8">
    <location>
        <begin position="188"/>
        <end position="191"/>
    </location>
    <ligand>
        <name>ATP</name>
        <dbReference type="ChEBI" id="CHEBI:30616"/>
    </ligand>
</feature>
<dbReference type="EC" id="6.3.2.1" evidence="8"/>
<comment type="miscellaneous">
    <text evidence="8">The reaction proceeds by a bi uni uni bi ping pong mechanism.</text>
</comment>
<comment type="caution">
    <text evidence="9">The sequence shown here is derived from an EMBL/GenBank/DDBJ whole genome shotgun (WGS) entry which is preliminary data.</text>
</comment>
<keyword evidence="8" id="KW-0963">Cytoplasm</keyword>
<accession>A0A841FV01</accession>
<evidence type="ECO:0000256" key="7">
    <source>
        <dbReference type="ARBA" id="ARBA00048258"/>
    </source>
</evidence>
<dbReference type="NCBIfam" id="TIGR00125">
    <property type="entry name" value="cyt_tran_rel"/>
    <property type="match status" value="1"/>
</dbReference>
<dbReference type="InterPro" id="IPR042176">
    <property type="entry name" value="Pantoate_ligase_C"/>
</dbReference>
<dbReference type="InterPro" id="IPR014729">
    <property type="entry name" value="Rossmann-like_a/b/a_fold"/>
</dbReference>
<dbReference type="GO" id="GO:0005524">
    <property type="term" value="F:ATP binding"/>
    <property type="evidence" value="ECO:0007669"/>
    <property type="project" value="UniProtKB-KW"/>
</dbReference>
<dbReference type="GO" id="GO:0004592">
    <property type="term" value="F:pantoate-beta-alanine ligase activity"/>
    <property type="evidence" value="ECO:0007669"/>
    <property type="project" value="UniProtKB-UniRule"/>
</dbReference>
<keyword evidence="10" id="KW-1185">Reference proteome</keyword>
<name>A0A841FV01_9ACTN</name>
<evidence type="ECO:0000256" key="1">
    <source>
        <dbReference type="ARBA" id="ARBA00004990"/>
    </source>
</evidence>
<keyword evidence="6 8" id="KW-0067">ATP-binding</keyword>
<evidence type="ECO:0000256" key="2">
    <source>
        <dbReference type="ARBA" id="ARBA00009256"/>
    </source>
</evidence>
<organism evidence="9 10">
    <name type="scientific">Phytomonospora endophytica</name>
    <dbReference type="NCBI Taxonomy" id="714109"/>
    <lineage>
        <taxon>Bacteria</taxon>
        <taxon>Bacillati</taxon>
        <taxon>Actinomycetota</taxon>
        <taxon>Actinomycetes</taxon>
        <taxon>Micromonosporales</taxon>
        <taxon>Micromonosporaceae</taxon>
        <taxon>Phytomonospora</taxon>
    </lineage>
</organism>
<dbReference type="AlphaFoldDB" id="A0A841FV01"/>
<evidence type="ECO:0000256" key="5">
    <source>
        <dbReference type="ARBA" id="ARBA00022741"/>
    </source>
</evidence>
<comment type="function">
    <text evidence="8">Catalyzes the condensation of pantoate with beta-alanine in an ATP-dependent reaction via a pantoyl-adenylate intermediate.</text>
</comment>
<dbReference type="Proteomes" id="UP000548476">
    <property type="component" value="Unassembled WGS sequence"/>
</dbReference>
<feature type="active site" description="Proton donor" evidence="8">
    <location>
        <position position="35"/>
    </location>
</feature>
<keyword evidence="3 8" id="KW-0436">Ligase</keyword>
<dbReference type="InterPro" id="IPR003721">
    <property type="entry name" value="Pantoate_ligase"/>
</dbReference>
<dbReference type="UniPathway" id="UPA00028">
    <property type="reaction ID" value="UER00005"/>
</dbReference>
<dbReference type="PANTHER" id="PTHR21299:SF1">
    <property type="entry name" value="PANTOATE--BETA-ALANINE LIGASE"/>
    <property type="match status" value="1"/>
</dbReference>
<feature type="binding site" evidence="8">
    <location>
        <position position="59"/>
    </location>
    <ligand>
        <name>(R)-pantoate</name>
        <dbReference type="ChEBI" id="CHEBI:15980"/>
    </ligand>
</feature>
<dbReference type="InterPro" id="IPR004821">
    <property type="entry name" value="Cyt_trans-like"/>
</dbReference>
<comment type="subunit">
    <text evidence="8">Homodimer.</text>
</comment>
<dbReference type="CDD" id="cd00560">
    <property type="entry name" value="PanC"/>
    <property type="match status" value="1"/>
</dbReference>
<evidence type="ECO:0000256" key="6">
    <source>
        <dbReference type="ARBA" id="ARBA00022840"/>
    </source>
</evidence>
<proteinExistence type="inferred from homology"/>
<dbReference type="Gene3D" id="3.30.1300.10">
    <property type="entry name" value="Pantoate-beta-alanine ligase, C-terminal domain"/>
    <property type="match status" value="1"/>
</dbReference>
<evidence type="ECO:0000313" key="10">
    <source>
        <dbReference type="Proteomes" id="UP000548476"/>
    </source>
</evidence>
<keyword evidence="4 8" id="KW-0566">Pantothenate biosynthesis</keyword>
<dbReference type="Pfam" id="PF02569">
    <property type="entry name" value="Pantoate_ligase"/>
    <property type="match status" value="1"/>
</dbReference>
<comment type="pathway">
    <text evidence="1 8">Cofactor biosynthesis; (R)-pantothenate biosynthesis; (R)-pantothenate from (R)-pantoate and beta-alanine: step 1/1.</text>
</comment>
<evidence type="ECO:0000256" key="8">
    <source>
        <dbReference type="HAMAP-Rule" id="MF_00158"/>
    </source>
</evidence>
<keyword evidence="5 8" id="KW-0547">Nucleotide-binding</keyword>
<comment type="subcellular location">
    <subcellularLocation>
        <location evidence="8">Cytoplasm</location>
    </subcellularLocation>
</comment>
<feature type="binding site" evidence="8">
    <location>
        <begin position="151"/>
        <end position="154"/>
    </location>
    <ligand>
        <name>ATP</name>
        <dbReference type="ChEBI" id="CHEBI:30616"/>
    </ligand>
</feature>
<dbReference type="GO" id="GO:0015940">
    <property type="term" value="P:pantothenate biosynthetic process"/>
    <property type="evidence" value="ECO:0007669"/>
    <property type="project" value="UniProtKB-UniRule"/>
</dbReference>
<dbReference type="Gene3D" id="3.40.50.620">
    <property type="entry name" value="HUPs"/>
    <property type="match status" value="1"/>
</dbReference>
<dbReference type="RefSeq" id="WP_184792914.1">
    <property type="nucleotide sequence ID" value="NZ_BONT01000086.1"/>
</dbReference>
<feature type="binding site" evidence="8">
    <location>
        <position position="59"/>
    </location>
    <ligand>
        <name>beta-alanine</name>
        <dbReference type="ChEBI" id="CHEBI:57966"/>
    </ligand>
</feature>
<feature type="binding site" evidence="8">
    <location>
        <position position="157"/>
    </location>
    <ligand>
        <name>(R)-pantoate</name>
        <dbReference type="ChEBI" id="CHEBI:15980"/>
    </ligand>
</feature>
<evidence type="ECO:0000256" key="3">
    <source>
        <dbReference type="ARBA" id="ARBA00022598"/>
    </source>
</evidence>
<comment type="catalytic activity">
    <reaction evidence="7 8">
        <text>(R)-pantoate + beta-alanine + ATP = (R)-pantothenate + AMP + diphosphate + H(+)</text>
        <dbReference type="Rhea" id="RHEA:10912"/>
        <dbReference type="ChEBI" id="CHEBI:15378"/>
        <dbReference type="ChEBI" id="CHEBI:15980"/>
        <dbReference type="ChEBI" id="CHEBI:29032"/>
        <dbReference type="ChEBI" id="CHEBI:30616"/>
        <dbReference type="ChEBI" id="CHEBI:33019"/>
        <dbReference type="ChEBI" id="CHEBI:57966"/>
        <dbReference type="ChEBI" id="CHEBI:456215"/>
        <dbReference type="EC" id="6.3.2.1"/>
    </reaction>
</comment>
<dbReference type="EMBL" id="JACHGT010000026">
    <property type="protein sequence ID" value="MBB6039836.1"/>
    <property type="molecule type" value="Genomic_DNA"/>
</dbReference>
<dbReference type="HAMAP" id="MF_00158">
    <property type="entry name" value="PanC"/>
    <property type="match status" value="1"/>
</dbReference>
<evidence type="ECO:0000256" key="4">
    <source>
        <dbReference type="ARBA" id="ARBA00022655"/>
    </source>
</evidence>
<reference evidence="9 10" key="1">
    <citation type="submission" date="2020-08" db="EMBL/GenBank/DDBJ databases">
        <title>Genomic Encyclopedia of Type Strains, Phase IV (KMG-IV): sequencing the most valuable type-strain genomes for metagenomic binning, comparative biology and taxonomic classification.</title>
        <authorList>
            <person name="Goeker M."/>
        </authorList>
    </citation>
    <scope>NUCLEOTIDE SEQUENCE [LARGE SCALE GENOMIC DNA]</scope>
    <source>
        <strain evidence="9 10">YIM 65646</strain>
    </source>
</reference>
<dbReference type="SUPFAM" id="SSF52374">
    <property type="entry name" value="Nucleotidylyl transferase"/>
    <property type="match status" value="1"/>
</dbReference>
<gene>
    <name evidence="8" type="primary">panC</name>
    <name evidence="9" type="ORF">HNR73_007735</name>
</gene>
<feature type="binding site" evidence="8">
    <location>
        <begin position="28"/>
        <end position="35"/>
    </location>
    <ligand>
        <name>ATP</name>
        <dbReference type="ChEBI" id="CHEBI:30616"/>
    </ligand>
</feature>
<sequence>MTLLVPDRATMAEVRAGMTGRVAVVMTMGALHEGHRALMRDARKRAEHLIVTVFVNPLQFGPTEDFDRYPRTLDADLAICRAEGVDAVFAPTREDMYPTGQTSIKGAKVTVNPGPVGDILEGAFRPGFFGGVLTVVAKLLNVTRPDVTCFGEKDYQQLAMVRAMAADLSFPVEVVGVETVREADGLAKSSRNVYLSAAERAAAPGIHAAMQSGASLAGKGATAADVRAHVIAELPGGIDLDYVEVTSPDLGPAPESGPARLLFAGRLGATRLIDNIPLTVEAK</sequence>
<evidence type="ECO:0000313" key="9">
    <source>
        <dbReference type="EMBL" id="MBB6039836.1"/>
    </source>
</evidence>
<dbReference type="PANTHER" id="PTHR21299">
    <property type="entry name" value="CYTIDYLATE KINASE/PANTOATE-BETA-ALANINE LIGASE"/>
    <property type="match status" value="1"/>
</dbReference>
<dbReference type="GO" id="GO:0005829">
    <property type="term" value="C:cytosol"/>
    <property type="evidence" value="ECO:0007669"/>
    <property type="project" value="TreeGrafter"/>
</dbReference>
<protein>
    <recommendedName>
        <fullName evidence="8">Pantothenate synthetase</fullName>
        <shortName evidence="8">PS</shortName>
        <ecNumber evidence="8">6.3.2.1</ecNumber>
    </recommendedName>
    <alternativeName>
        <fullName evidence="8">Pantoate--beta-alanine ligase</fullName>
    </alternativeName>
    <alternativeName>
        <fullName evidence="8">Pantoate-activating enzyme</fullName>
    </alternativeName>
</protein>
<comment type="similarity">
    <text evidence="2 8">Belongs to the pantothenate synthetase family.</text>
</comment>